<organism evidence="1">
    <name type="scientific">Hexamita inflata</name>
    <dbReference type="NCBI Taxonomy" id="28002"/>
    <lineage>
        <taxon>Eukaryota</taxon>
        <taxon>Metamonada</taxon>
        <taxon>Diplomonadida</taxon>
        <taxon>Hexamitidae</taxon>
        <taxon>Hexamitinae</taxon>
        <taxon>Hexamita</taxon>
    </lineage>
</organism>
<evidence type="ECO:0000313" key="1">
    <source>
        <dbReference type="EMBL" id="CAI9925649.1"/>
    </source>
</evidence>
<proteinExistence type="predicted"/>
<dbReference type="AlphaFoldDB" id="A0AA86NTV8"/>
<evidence type="ECO:0000313" key="2">
    <source>
        <dbReference type="EMBL" id="CAL6090361.1"/>
    </source>
</evidence>
<comment type="caution">
    <text evidence="1">The sequence shown here is derived from an EMBL/GenBank/DDBJ whole genome shotgun (WGS) entry which is preliminary data.</text>
</comment>
<protein>
    <submittedName>
        <fullName evidence="1">Filamentous hemagglutinin N-terminal domain-containing protein</fullName>
    </submittedName>
    <submittedName>
        <fullName evidence="2">Filamentous_hemagglutinin N-terminal domain-containing protein</fullName>
    </submittedName>
</protein>
<dbReference type="EMBL" id="CAXDID020000427">
    <property type="protein sequence ID" value="CAL6090361.1"/>
    <property type="molecule type" value="Genomic_DNA"/>
</dbReference>
<reference evidence="1" key="1">
    <citation type="submission" date="2023-06" db="EMBL/GenBank/DDBJ databases">
        <authorList>
            <person name="Kurt Z."/>
        </authorList>
    </citation>
    <scope>NUCLEOTIDE SEQUENCE</scope>
</reference>
<evidence type="ECO:0000313" key="3">
    <source>
        <dbReference type="Proteomes" id="UP001642409"/>
    </source>
</evidence>
<sequence>MAFDQNLISGAQDDKSIYVSQIGFQRWYVKLYTTYIADFLLSNLTQSVKHTTMQQIKTVYLNQSGLFVGISNKSNNSLTINNICLTTNFIAQYLYQFGLFGSFEGSFSLTNAQIILNVTCDSFTYIGVFGSITSGTITFINVKLQLFANFTNPSTYIGGLVGVNNAPTSIINSTVEAGNCSSGQYSAGFVGYGVNIQMVNCSIVNSKIQTTGSYAAGFVAYAVGNTQIYNSWAKNISVIANQFAGGFVSYIDSLMTCQNSMATNISVTSANNYAGVFGVVNSYANVVITNNLMNQLTVVTVSNFAGFVAVLNSYANIVIQTSQLNNSRIQCSNYGGFIGYVYTQGVAVISESNLIKTAIQGTYVGGFIGYFSGVNSKLLSCRVSNVTLTGSNVQFGTGYRTTALNTQNSMSDGSNLINSVLQNNCNNFATSC</sequence>
<gene>
    <name evidence="1" type="ORF">HINF_LOCUS13294</name>
    <name evidence="2" type="ORF">HINF_LOCUS65273</name>
</gene>
<dbReference type="Proteomes" id="UP001642409">
    <property type="component" value="Unassembled WGS sequence"/>
</dbReference>
<name>A0AA86NTV8_9EUKA</name>
<dbReference type="EMBL" id="CATOUU010000346">
    <property type="protein sequence ID" value="CAI9925649.1"/>
    <property type="molecule type" value="Genomic_DNA"/>
</dbReference>
<dbReference type="Gene3D" id="2.160.20.110">
    <property type="match status" value="1"/>
</dbReference>
<accession>A0AA86NTV8</accession>
<keyword evidence="3" id="KW-1185">Reference proteome</keyword>
<reference evidence="2 3" key="2">
    <citation type="submission" date="2024-07" db="EMBL/GenBank/DDBJ databases">
        <authorList>
            <person name="Akdeniz Z."/>
        </authorList>
    </citation>
    <scope>NUCLEOTIDE SEQUENCE [LARGE SCALE GENOMIC DNA]</scope>
</reference>